<dbReference type="EMBL" id="CAFBLX010000563">
    <property type="protein sequence ID" value="CAB4937011.1"/>
    <property type="molecule type" value="Genomic_DNA"/>
</dbReference>
<reference evidence="1" key="1">
    <citation type="submission" date="2020-05" db="EMBL/GenBank/DDBJ databases">
        <authorList>
            <person name="Chiriac C."/>
            <person name="Salcher M."/>
            <person name="Ghai R."/>
            <person name="Kavagutti S V."/>
        </authorList>
    </citation>
    <scope>NUCLEOTIDE SEQUENCE</scope>
</reference>
<evidence type="ECO:0000313" key="1">
    <source>
        <dbReference type="EMBL" id="CAB4937011.1"/>
    </source>
</evidence>
<dbReference type="AlphaFoldDB" id="A0A6J7J2C7"/>
<sequence>MVRIFMASFGSTVHGDVLPEPAPQAEYTGAQLKLV</sequence>
<accession>A0A6J7J2C7</accession>
<gene>
    <name evidence="1" type="ORF">UFOPK3472_04426</name>
</gene>
<protein>
    <submittedName>
        <fullName evidence="1">Unannotated protein</fullName>
    </submittedName>
</protein>
<organism evidence="1">
    <name type="scientific">freshwater metagenome</name>
    <dbReference type="NCBI Taxonomy" id="449393"/>
    <lineage>
        <taxon>unclassified sequences</taxon>
        <taxon>metagenomes</taxon>
        <taxon>ecological metagenomes</taxon>
    </lineage>
</organism>
<name>A0A6J7J2C7_9ZZZZ</name>
<proteinExistence type="predicted"/>